<dbReference type="GO" id="GO:0016020">
    <property type="term" value="C:membrane"/>
    <property type="evidence" value="ECO:0007669"/>
    <property type="project" value="UniProtKB-UniRule"/>
</dbReference>
<comment type="caution">
    <text evidence="5">The sequence shown here is derived from an EMBL/GenBank/DDBJ whole genome shotgun (WGS) entry which is preliminary data.</text>
</comment>
<accession>A0A7W8G989</accession>
<dbReference type="PANTHER" id="PTHR30329">
    <property type="entry name" value="STATOR ELEMENT OF FLAGELLAR MOTOR COMPLEX"/>
    <property type="match status" value="1"/>
</dbReference>
<evidence type="ECO:0000256" key="3">
    <source>
        <dbReference type="SAM" id="SignalP"/>
    </source>
</evidence>
<dbReference type="SUPFAM" id="SSF103088">
    <property type="entry name" value="OmpA-like"/>
    <property type="match status" value="1"/>
</dbReference>
<keyword evidence="5" id="KW-0969">Cilium</keyword>
<evidence type="ECO:0000313" key="6">
    <source>
        <dbReference type="Proteomes" id="UP000518887"/>
    </source>
</evidence>
<feature type="signal peptide" evidence="3">
    <location>
        <begin position="1"/>
        <end position="20"/>
    </location>
</feature>
<evidence type="ECO:0000259" key="4">
    <source>
        <dbReference type="PROSITE" id="PS51123"/>
    </source>
</evidence>
<dbReference type="RefSeq" id="WP_184659057.1">
    <property type="nucleotide sequence ID" value="NZ_CP031518.1"/>
</dbReference>
<keyword evidence="1" id="KW-0472">Membrane</keyword>
<keyword evidence="5" id="KW-0282">Flagellum</keyword>
<reference evidence="5 6" key="1">
    <citation type="submission" date="2020-08" db="EMBL/GenBank/DDBJ databases">
        <title>Genomic Encyclopedia of Type Strains, Phase IV (KMG-IV): sequencing the most valuable type-strain genomes for metagenomic binning, comparative biology and taxonomic classification.</title>
        <authorList>
            <person name="Goeker M."/>
        </authorList>
    </citation>
    <scope>NUCLEOTIDE SEQUENCE [LARGE SCALE GENOMIC DNA]</scope>
    <source>
        <strain evidence="5 6">DSM 103462</strain>
    </source>
</reference>
<dbReference type="Pfam" id="PF13860">
    <property type="entry name" value="FlgD_ig"/>
    <property type="match status" value="4"/>
</dbReference>
<evidence type="ECO:0000256" key="1">
    <source>
        <dbReference type="PROSITE-ProRule" id="PRU00473"/>
    </source>
</evidence>
<protein>
    <submittedName>
        <fullName evidence="5">Flagellar hook assembly protein FlgD</fullName>
    </submittedName>
</protein>
<dbReference type="InterPro" id="IPR050330">
    <property type="entry name" value="Bact_OuterMem_StrucFunc"/>
</dbReference>
<dbReference type="Gene3D" id="2.60.40.4070">
    <property type="match status" value="6"/>
</dbReference>
<dbReference type="Proteomes" id="UP000518887">
    <property type="component" value="Unassembled WGS sequence"/>
</dbReference>
<dbReference type="PANTHER" id="PTHR30329:SF21">
    <property type="entry name" value="LIPOPROTEIN YIAD-RELATED"/>
    <property type="match status" value="1"/>
</dbReference>
<dbReference type="InterPro" id="IPR036737">
    <property type="entry name" value="OmpA-like_sf"/>
</dbReference>
<sequence>MKKSLVTLAALALVSAFAFAEKGTVYISPNNDGKQDVLDVPVKIKDRRYVKDWSLIIENEKGQVVRTIGNKEKRETRITFKTFWKALFTPKSGVTIPSSIMWNGVMDDGEVAPDGNYFYYMTATDDNGNSATTKKLAVVVDNTPPEIDLTQPSNNEKIFGEGAKPVLAVKQTGSEEDEWNAVFADSTGKVVRSYKWTTSAPLSFEWNGADDKGAPLPDGVYSYKISATDRAGNVSAPAAISNIIYSADKPATNISIAGSKFFSPNGNGINDTISFNVKIPVPDAKSVNKLNEWAVKITDAKGNTVKTFAGKSNPPDRITFDGKTDSGSDAPEGLYQAVVTAKYSNGFEPDVVKSPEFTLDKTPPVAKIKQSSPTFSPDGDGNLDTMVITQDIAADSGSPVENWTGKIIDSEGKTIREFDFGAFAPDTVVWDGLDSSSSLAADGKYKYVLSATDLAGNSSETLINEITLDTSKTELLLAVAPTAFNPAGADKSKSSVKLTPVVKAGSSINEYTVEIKNASGETVWTQSGSSLPASITWNGLASSGSRCDDGKYVASLATKSTNGSEAKTSTQAFIIDTVAPSVKLSSPYTLFSPDGDGKKDILKIAAETSSEEKWTANILDSKNEVVRSYTWQGKVPSSVEWNGTDASGNKVADGTYKIVFASEDAAGNKGSAEIANITVDNREAKAYLTVEHDAFSPNGDGFLETQKLSLRPSLKDGVESWSVSIVTPEGKTVKSWSDKDQKDMPAEITWDGLGSDGKVVEGAFVANLKMTYAKGNEVDVNSSLFICSVTPPQLTVKTAPQYFSPDNDGENDDLYIQLKGNDVVPLKSWSFQIKDPNNKPFWSTSGKSSITERIIWDGRGKNGELVQSAMDYPYTFTVTDTLGMTSTVEGKIEIDILVIRVGDVLKMAVPSIIFRQDAADFGVQVVDGNGKVTKPGITEAQAKNNERILKRIAQILNKFKNYTVTVEGHANSVTGTEEEETTNKHGLALEPLSKERAEFVREKLKKYGVDGGRLSAVGRGGRQPVAARGDKDNAWKNRRVEFILKK</sequence>
<dbReference type="Pfam" id="PF00691">
    <property type="entry name" value="OmpA"/>
    <property type="match status" value="1"/>
</dbReference>
<dbReference type="CDD" id="cd07185">
    <property type="entry name" value="OmpA_C-like"/>
    <property type="match status" value="1"/>
</dbReference>
<keyword evidence="5" id="KW-0966">Cell projection</keyword>
<evidence type="ECO:0000256" key="2">
    <source>
        <dbReference type="SAM" id="MobiDB-lite"/>
    </source>
</evidence>
<keyword evidence="3" id="KW-0732">Signal</keyword>
<dbReference type="InterPro" id="IPR006665">
    <property type="entry name" value="OmpA-like"/>
</dbReference>
<dbReference type="AlphaFoldDB" id="A0A7W8G989"/>
<name>A0A7W8G989_9SPIR</name>
<keyword evidence="6" id="KW-1185">Reference proteome</keyword>
<proteinExistence type="predicted"/>
<feature type="domain" description="OmpA-like" evidence="4">
    <location>
        <begin position="917"/>
        <end position="1046"/>
    </location>
</feature>
<evidence type="ECO:0000313" key="5">
    <source>
        <dbReference type="EMBL" id="MBB5226105.1"/>
    </source>
</evidence>
<gene>
    <name evidence="5" type="ORF">HNP76_001473</name>
</gene>
<organism evidence="5 6">
    <name type="scientific">Treponema ruminis</name>
    <dbReference type="NCBI Taxonomy" id="744515"/>
    <lineage>
        <taxon>Bacteria</taxon>
        <taxon>Pseudomonadati</taxon>
        <taxon>Spirochaetota</taxon>
        <taxon>Spirochaetia</taxon>
        <taxon>Spirochaetales</taxon>
        <taxon>Treponemataceae</taxon>
        <taxon>Treponema</taxon>
    </lineage>
</organism>
<dbReference type="InterPro" id="IPR025965">
    <property type="entry name" value="FlgD/Vpr_Ig-like"/>
</dbReference>
<dbReference type="Gene3D" id="3.30.1330.60">
    <property type="entry name" value="OmpA-like domain"/>
    <property type="match status" value="1"/>
</dbReference>
<feature type="region of interest" description="Disordered" evidence="2">
    <location>
        <begin position="309"/>
        <end position="328"/>
    </location>
</feature>
<feature type="chain" id="PRO_5031322453" evidence="3">
    <location>
        <begin position="21"/>
        <end position="1046"/>
    </location>
</feature>
<dbReference type="PROSITE" id="PS51123">
    <property type="entry name" value="OMPA_2"/>
    <property type="match status" value="1"/>
</dbReference>
<dbReference type="EMBL" id="JACHFQ010000004">
    <property type="protein sequence ID" value="MBB5226105.1"/>
    <property type="molecule type" value="Genomic_DNA"/>
</dbReference>